<organism evidence="2 3">
    <name type="scientific">Enhygromyxa salina</name>
    <dbReference type="NCBI Taxonomy" id="215803"/>
    <lineage>
        <taxon>Bacteria</taxon>
        <taxon>Pseudomonadati</taxon>
        <taxon>Myxococcota</taxon>
        <taxon>Polyangia</taxon>
        <taxon>Nannocystales</taxon>
        <taxon>Nannocystaceae</taxon>
        <taxon>Enhygromyxa</taxon>
    </lineage>
</organism>
<dbReference type="EMBL" id="JMCC02000157">
    <property type="protein sequence ID" value="KIG12016.1"/>
    <property type="molecule type" value="Genomic_DNA"/>
</dbReference>
<comment type="caution">
    <text evidence="2">The sequence shown here is derived from an EMBL/GenBank/DDBJ whole genome shotgun (WGS) entry which is preliminary data.</text>
</comment>
<accession>A0A0C2CL98</accession>
<evidence type="ECO:0000256" key="1">
    <source>
        <dbReference type="SAM" id="MobiDB-lite"/>
    </source>
</evidence>
<reference evidence="2 3" key="1">
    <citation type="submission" date="2014-12" db="EMBL/GenBank/DDBJ databases">
        <title>Genome assembly of Enhygromyxa salina DSM 15201.</title>
        <authorList>
            <person name="Sharma G."/>
            <person name="Subramanian S."/>
        </authorList>
    </citation>
    <scope>NUCLEOTIDE SEQUENCE [LARGE SCALE GENOMIC DNA]</scope>
    <source>
        <strain evidence="2 3">DSM 15201</strain>
    </source>
</reference>
<gene>
    <name evidence="2" type="ORF">DB30_02134</name>
</gene>
<dbReference type="Proteomes" id="UP000031599">
    <property type="component" value="Unassembled WGS sequence"/>
</dbReference>
<name>A0A0C2CL98_9BACT</name>
<dbReference type="AlphaFoldDB" id="A0A0C2CL98"/>
<proteinExistence type="predicted"/>
<protein>
    <submittedName>
        <fullName evidence="2">Uncharacterized protein</fullName>
    </submittedName>
</protein>
<evidence type="ECO:0000313" key="2">
    <source>
        <dbReference type="EMBL" id="KIG12016.1"/>
    </source>
</evidence>
<feature type="region of interest" description="Disordered" evidence="1">
    <location>
        <begin position="1"/>
        <end position="55"/>
    </location>
</feature>
<evidence type="ECO:0000313" key="3">
    <source>
        <dbReference type="Proteomes" id="UP000031599"/>
    </source>
</evidence>
<sequence>MAPGVDNDGGDAQHERGNGGPSRSLRYDHTHGSISSALADASRPGKPQRFAGSTP</sequence>